<accession>A0A1E5XPR1</accession>
<dbReference type="GO" id="GO:0032259">
    <property type="term" value="P:methylation"/>
    <property type="evidence" value="ECO:0007669"/>
    <property type="project" value="UniProtKB-KW"/>
</dbReference>
<protein>
    <recommendedName>
        <fullName evidence="5">SAM-dependent methyltransferase</fullName>
    </recommendedName>
</protein>
<sequence length="283" mass="30433">MALPPKVFDRMLIAEHLGRRPAEPDDFVTQLALDDLASRLITVSRDFEQALIMAPDGARLPLMGRSASGAFAFERVSTVLGSPDAPLVDPEALLLPRDGYDLIVSLFDLQVINDVPGFLARIRAHLSPDGLMIAAALGGDSLTELRQAFLRADAETSGGAFARVAPFIPLADAGGLLQRSGYALPVTDLETYPIRYADLLRLMRELKGLGAQNPLADRPGRLATRTLLAAASAAYAELAGDPDGRVRATLEIIWLSGWAPHENQQKPLRPGSATVRLRDVLGK</sequence>
<dbReference type="PANTHER" id="PTHR13090">
    <property type="entry name" value="ARGININE-HYDROXYLASE NDUFAF5, MITOCHONDRIAL"/>
    <property type="match status" value="1"/>
</dbReference>
<dbReference type="Gene3D" id="3.40.50.150">
    <property type="entry name" value="Vaccinia Virus protein VP39"/>
    <property type="match status" value="1"/>
</dbReference>
<dbReference type="PANTHER" id="PTHR13090:SF1">
    <property type="entry name" value="ARGININE-HYDROXYLASE NDUFAF5, MITOCHONDRIAL"/>
    <property type="match status" value="1"/>
</dbReference>
<keyword evidence="1" id="KW-0489">Methyltransferase</keyword>
<dbReference type="OrthoDB" id="9793723at2"/>
<evidence type="ECO:0008006" key="5">
    <source>
        <dbReference type="Google" id="ProtNLM"/>
    </source>
</evidence>
<dbReference type="GO" id="GO:0008168">
    <property type="term" value="F:methyltransferase activity"/>
    <property type="evidence" value="ECO:0007669"/>
    <property type="project" value="UniProtKB-KW"/>
</dbReference>
<dbReference type="InterPro" id="IPR050602">
    <property type="entry name" value="Malonyl-ACP_OMT"/>
</dbReference>
<dbReference type="InterPro" id="IPR029063">
    <property type="entry name" value="SAM-dependent_MTases_sf"/>
</dbReference>
<reference evidence="3 4" key="1">
    <citation type="journal article" date="2015" name="Genome Announc.">
        <title>Genome Assemblies of Three Soil-Associated Devosia species: D. insulae, D. limi, and D. soli.</title>
        <authorList>
            <person name="Hassan Y.I."/>
            <person name="Lepp D."/>
            <person name="Zhou T."/>
        </authorList>
    </citation>
    <scope>NUCLEOTIDE SEQUENCE [LARGE SCALE GENOMIC DNA]</scope>
    <source>
        <strain evidence="3 4">DS-56</strain>
    </source>
</reference>
<dbReference type="Proteomes" id="UP000095463">
    <property type="component" value="Unassembled WGS sequence"/>
</dbReference>
<name>A0A1E5XPR1_9HYPH</name>
<comment type="caution">
    <text evidence="3">The sequence shown here is derived from an EMBL/GenBank/DDBJ whole genome shotgun (WGS) entry which is preliminary data.</text>
</comment>
<evidence type="ECO:0000313" key="4">
    <source>
        <dbReference type="Proteomes" id="UP000095463"/>
    </source>
</evidence>
<evidence type="ECO:0000256" key="2">
    <source>
        <dbReference type="ARBA" id="ARBA00022679"/>
    </source>
</evidence>
<gene>
    <name evidence="3" type="ORF">VW23_020640</name>
</gene>
<evidence type="ECO:0000256" key="1">
    <source>
        <dbReference type="ARBA" id="ARBA00022603"/>
    </source>
</evidence>
<proteinExistence type="predicted"/>
<dbReference type="AlphaFoldDB" id="A0A1E5XPR1"/>
<dbReference type="SUPFAM" id="SSF53335">
    <property type="entry name" value="S-adenosyl-L-methionine-dependent methyltransferases"/>
    <property type="match status" value="1"/>
</dbReference>
<organism evidence="3 4">
    <name type="scientific">Devosia insulae DS-56</name>
    <dbReference type="NCBI Taxonomy" id="1116389"/>
    <lineage>
        <taxon>Bacteria</taxon>
        <taxon>Pseudomonadati</taxon>
        <taxon>Pseudomonadota</taxon>
        <taxon>Alphaproteobacteria</taxon>
        <taxon>Hyphomicrobiales</taxon>
        <taxon>Devosiaceae</taxon>
        <taxon>Devosia</taxon>
    </lineage>
</organism>
<dbReference type="RefSeq" id="WP_069910225.1">
    <property type="nucleotide sequence ID" value="NZ_LAJE02000198.1"/>
</dbReference>
<keyword evidence="4" id="KW-1185">Reference proteome</keyword>
<evidence type="ECO:0000313" key="3">
    <source>
        <dbReference type="EMBL" id="OEO30559.1"/>
    </source>
</evidence>
<dbReference type="EMBL" id="LAJE02000198">
    <property type="protein sequence ID" value="OEO30559.1"/>
    <property type="molecule type" value="Genomic_DNA"/>
</dbReference>
<keyword evidence="2" id="KW-0808">Transferase</keyword>